<organism evidence="2">
    <name type="scientific">Mesotoga infera</name>
    <dbReference type="NCBI Taxonomy" id="1236046"/>
    <lineage>
        <taxon>Bacteria</taxon>
        <taxon>Thermotogati</taxon>
        <taxon>Thermotogota</taxon>
        <taxon>Thermotogae</taxon>
        <taxon>Kosmotogales</taxon>
        <taxon>Kosmotogaceae</taxon>
        <taxon>Mesotoga</taxon>
    </lineage>
</organism>
<proteinExistence type="predicted"/>
<dbReference type="CDD" id="cd16376">
    <property type="entry name" value="Avd_like"/>
    <property type="match status" value="1"/>
</dbReference>
<dbReference type="Proteomes" id="UP000886198">
    <property type="component" value="Unassembled WGS sequence"/>
</dbReference>
<dbReference type="InterPro" id="IPR036583">
    <property type="entry name" value="23S_rRNA_IVS_sf"/>
</dbReference>
<gene>
    <name evidence="2" type="primary">avd</name>
    <name evidence="2" type="ORF">ENN47_07590</name>
</gene>
<evidence type="ECO:0000259" key="1">
    <source>
        <dbReference type="Pfam" id="PF22296"/>
    </source>
</evidence>
<dbReference type="EMBL" id="DSBT01000212">
    <property type="protein sequence ID" value="HDP78031.1"/>
    <property type="molecule type" value="Genomic_DNA"/>
</dbReference>
<comment type="caution">
    <text evidence="2">The sequence shown here is derived from an EMBL/GenBank/DDBJ whole genome shotgun (WGS) entry which is preliminary data.</text>
</comment>
<name>A0A7C1CWY8_9BACT</name>
<dbReference type="AlphaFoldDB" id="A0A7C1CWY8"/>
<sequence>MEPLKIKQKIEDMIAYAYIVLAQFPKSEKHTLAAEIKRSMFRLLELVIVCNKKYFKKTTMQELDVELDVLRSYVRLAVNLKFVPLKKYEIWAGYLTEIGKMIGGWMKSIRV</sequence>
<dbReference type="NCBIfam" id="NF033474">
    <property type="entry name" value="DivGenRetAVD"/>
    <property type="match status" value="1"/>
</dbReference>
<evidence type="ECO:0000313" key="2">
    <source>
        <dbReference type="EMBL" id="HDP78031.1"/>
    </source>
</evidence>
<reference evidence="2" key="1">
    <citation type="journal article" date="2020" name="mSystems">
        <title>Genome- and Community-Level Interaction Insights into Carbon Utilization and Element Cycling Functions of Hydrothermarchaeota in Hydrothermal Sediment.</title>
        <authorList>
            <person name="Zhou Z."/>
            <person name="Liu Y."/>
            <person name="Xu W."/>
            <person name="Pan J."/>
            <person name="Luo Z.H."/>
            <person name="Li M."/>
        </authorList>
    </citation>
    <scope>NUCLEOTIDE SEQUENCE [LARGE SCALE GENOMIC DNA]</scope>
    <source>
        <strain evidence="2">SpSt-1179</strain>
    </source>
</reference>
<dbReference type="Gene3D" id="1.20.1440.60">
    <property type="entry name" value="23S rRNA-intervening sequence"/>
    <property type="match status" value="1"/>
</dbReference>
<dbReference type="Pfam" id="PF22296">
    <property type="entry name" value="bAvd"/>
    <property type="match status" value="1"/>
</dbReference>
<dbReference type="InterPro" id="IPR055360">
    <property type="entry name" value="bAvd"/>
</dbReference>
<accession>A0A7C1CWY8</accession>
<dbReference type="SUPFAM" id="SSF158446">
    <property type="entry name" value="IVS-encoded protein-like"/>
    <property type="match status" value="1"/>
</dbReference>
<protein>
    <submittedName>
        <fullName evidence="2">Diversity-generating retroelement protein Avd</fullName>
    </submittedName>
</protein>
<feature type="domain" description="bAvd-like" evidence="1">
    <location>
        <begin position="6"/>
        <end position="109"/>
    </location>
</feature>